<evidence type="ECO:0000313" key="10">
    <source>
        <dbReference type="Proteomes" id="UP000593765"/>
    </source>
</evidence>
<dbReference type="EMBL" id="CP063458">
    <property type="protein sequence ID" value="QOV92027.1"/>
    <property type="molecule type" value="Genomic_DNA"/>
</dbReference>
<evidence type="ECO:0000256" key="2">
    <source>
        <dbReference type="ARBA" id="ARBA00008472"/>
    </source>
</evidence>
<evidence type="ECO:0000256" key="8">
    <source>
        <dbReference type="SAM" id="Phobius"/>
    </source>
</evidence>
<comment type="function">
    <text evidence="7">NDH-1 shuttles electrons from NADH, via FMN and iron-sulfur (Fe-S) centers, to quinones in the respiratory chain.</text>
</comment>
<feature type="transmembrane region" description="Helical" evidence="8">
    <location>
        <begin position="104"/>
        <end position="125"/>
    </location>
</feature>
<name>A0A7M2X2N1_9BACT</name>
<dbReference type="Pfam" id="PF00507">
    <property type="entry name" value="Oxidored_q4"/>
    <property type="match status" value="1"/>
</dbReference>
<comment type="catalytic activity">
    <reaction evidence="7">
        <text>a quinone + NADH + 5 H(+)(in) = a quinol + NAD(+) + 4 H(+)(out)</text>
        <dbReference type="Rhea" id="RHEA:57888"/>
        <dbReference type="ChEBI" id="CHEBI:15378"/>
        <dbReference type="ChEBI" id="CHEBI:24646"/>
        <dbReference type="ChEBI" id="CHEBI:57540"/>
        <dbReference type="ChEBI" id="CHEBI:57945"/>
        <dbReference type="ChEBI" id="CHEBI:132124"/>
    </reaction>
</comment>
<reference evidence="9 10" key="1">
    <citation type="submission" date="2020-10" db="EMBL/GenBank/DDBJ databases">
        <title>Wide distribution of Phycisphaera-like planctomycetes from WD2101 soil group in peatlands and genome analysis of the first cultivated representative.</title>
        <authorList>
            <person name="Dedysh S.N."/>
            <person name="Beletsky A.V."/>
            <person name="Ivanova A."/>
            <person name="Kulichevskaya I.S."/>
            <person name="Suzina N.E."/>
            <person name="Philippov D.A."/>
            <person name="Rakitin A.L."/>
            <person name="Mardanov A.V."/>
            <person name="Ravin N.V."/>
        </authorList>
    </citation>
    <scope>NUCLEOTIDE SEQUENCE [LARGE SCALE GENOMIC DNA]</scope>
    <source>
        <strain evidence="9 10">M1803</strain>
    </source>
</reference>
<evidence type="ECO:0000256" key="4">
    <source>
        <dbReference type="ARBA" id="ARBA00022692"/>
    </source>
</evidence>
<dbReference type="InterPro" id="IPR038430">
    <property type="entry name" value="NDAH_ubi_oxred_su3_sf"/>
</dbReference>
<dbReference type="GO" id="GO:0030964">
    <property type="term" value="C:NADH dehydrogenase complex"/>
    <property type="evidence" value="ECO:0007669"/>
    <property type="project" value="TreeGrafter"/>
</dbReference>
<evidence type="ECO:0000256" key="6">
    <source>
        <dbReference type="ARBA" id="ARBA00023136"/>
    </source>
</evidence>
<evidence type="ECO:0000313" key="9">
    <source>
        <dbReference type="EMBL" id="QOV92027.1"/>
    </source>
</evidence>
<dbReference type="EC" id="7.1.1.-" evidence="7"/>
<comment type="similarity">
    <text evidence="2 7">Belongs to the complex I subunit 3 family.</text>
</comment>
<dbReference type="Gene3D" id="1.20.58.1610">
    <property type="entry name" value="NADH:ubiquinone/plastoquinone oxidoreductase, chain 3"/>
    <property type="match status" value="1"/>
</dbReference>
<organism evidence="9 10">
    <name type="scientific">Humisphaera borealis</name>
    <dbReference type="NCBI Taxonomy" id="2807512"/>
    <lineage>
        <taxon>Bacteria</taxon>
        <taxon>Pseudomonadati</taxon>
        <taxon>Planctomycetota</taxon>
        <taxon>Phycisphaerae</taxon>
        <taxon>Tepidisphaerales</taxon>
        <taxon>Tepidisphaeraceae</taxon>
        <taxon>Humisphaera</taxon>
    </lineage>
</organism>
<dbReference type="AlphaFoldDB" id="A0A7M2X2N1"/>
<evidence type="ECO:0000256" key="1">
    <source>
        <dbReference type="ARBA" id="ARBA00004370"/>
    </source>
</evidence>
<dbReference type="RefSeq" id="WP_206295354.1">
    <property type="nucleotide sequence ID" value="NZ_CP063458.1"/>
</dbReference>
<sequence>MAILLSITLFVAFATAFVFLNLLAGSLARPKLPNAEKLEVYECGEPTIGSSWVQFDLRFYIVALVFLVFDVEVALFYPWAVAYGDAAAIAAEIGQGLTAAAVRAAALVDLLFFFGVLIVGFAYLWRFGYLDWVRSAATTSLKRDAK</sequence>
<comment type="subcellular location">
    <subcellularLocation>
        <location evidence="7">Cell membrane</location>
        <topology evidence="7">Multi-pass membrane protein</topology>
    </subcellularLocation>
    <subcellularLocation>
        <location evidence="1">Membrane</location>
    </subcellularLocation>
</comment>
<keyword evidence="5 8" id="KW-1133">Transmembrane helix</keyword>
<feature type="transmembrane region" description="Helical" evidence="8">
    <location>
        <begin position="59"/>
        <end position="83"/>
    </location>
</feature>
<dbReference type="PANTHER" id="PTHR11058">
    <property type="entry name" value="NADH-UBIQUINONE OXIDOREDUCTASE CHAIN 3"/>
    <property type="match status" value="1"/>
</dbReference>
<dbReference type="GO" id="GO:0008137">
    <property type="term" value="F:NADH dehydrogenase (ubiquinone) activity"/>
    <property type="evidence" value="ECO:0007669"/>
    <property type="project" value="InterPro"/>
</dbReference>
<dbReference type="KEGG" id="hbs:IPV69_12010"/>
<dbReference type="GO" id="GO:0048038">
    <property type="term" value="F:quinone binding"/>
    <property type="evidence" value="ECO:0007669"/>
    <property type="project" value="UniProtKB-KW"/>
</dbReference>
<evidence type="ECO:0000256" key="7">
    <source>
        <dbReference type="RuleBase" id="RU003639"/>
    </source>
</evidence>
<keyword evidence="4 7" id="KW-0812">Transmembrane</keyword>
<dbReference type="GO" id="GO:0005886">
    <property type="term" value="C:plasma membrane"/>
    <property type="evidence" value="ECO:0007669"/>
    <property type="project" value="UniProtKB-SubCell"/>
</dbReference>
<proteinExistence type="inferred from homology"/>
<dbReference type="InterPro" id="IPR000440">
    <property type="entry name" value="NADH_UbQ/plastoQ_OxRdtase_su3"/>
</dbReference>
<evidence type="ECO:0000256" key="5">
    <source>
        <dbReference type="ARBA" id="ARBA00022989"/>
    </source>
</evidence>
<keyword evidence="6 8" id="KW-0472">Membrane</keyword>
<keyword evidence="7" id="KW-0520">NAD</keyword>
<dbReference type="PANTHER" id="PTHR11058:SF9">
    <property type="entry name" value="NADH-UBIQUINONE OXIDOREDUCTASE CHAIN 3"/>
    <property type="match status" value="1"/>
</dbReference>
<accession>A0A7M2X2N1</accession>
<keyword evidence="3" id="KW-0813">Transport</keyword>
<protein>
    <recommendedName>
        <fullName evidence="7">NADH-quinone oxidoreductase subunit</fullName>
        <ecNumber evidence="7">7.1.1.-</ecNumber>
    </recommendedName>
</protein>
<evidence type="ECO:0000256" key="3">
    <source>
        <dbReference type="ARBA" id="ARBA00022448"/>
    </source>
</evidence>
<keyword evidence="10" id="KW-1185">Reference proteome</keyword>
<keyword evidence="7" id="KW-0874">Quinone</keyword>
<gene>
    <name evidence="9" type="ORF">IPV69_12010</name>
</gene>
<dbReference type="Proteomes" id="UP000593765">
    <property type="component" value="Chromosome"/>
</dbReference>